<keyword evidence="4" id="KW-1185">Reference proteome</keyword>
<evidence type="ECO:0000259" key="2">
    <source>
        <dbReference type="Pfam" id="PF04937"/>
    </source>
</evidence>
<proteinExistence type="predicted"/>
<comment type="caution">
    <text evidence="3">The sequence shown here is derived from an EMBL/GenBank/DDBJ whole genome shotgun (WGS) entry which is preliminary data.</text>
</comment>
<dbReference type="InterPro" id="IPR012337">
    <property type="entry name" value="RNaseH-like_sf"/>
</dbReference>
<dbReference type="Pfam" id="PF04937">
    <property type="entry name" value="DUF659"/>
    <property type="match status" value="1"/>
</dbReference>
<dbReference type="STRING" id="22663.A0A2I0KC12"/>
<dbReference type="InterPro" id="IPR007021">
    <property type="entry name" value="DUF659"/>
</dbReference>
<name>A0A2I0KC12_PUNGR</name>
<dbReference type="PANTHER" id="PTHR32166:SF85">
    <property type="entry name" value="DIMERIZATION, PUTATIVE-RELATED"/>
    <property type="match status" value="1"/>
</dbReference>
<feature type="region of interest" description="Disordered" evidence="1">
    <location>
        <begin position="842"/>
        <end position="931"/>
    </location>
</feature>
<organism evidence="3 4">
    <name type="scientific">Punica granatum</name>
    <name type="common">Pomegranate</name>
    <dbReference type="NCBI Taxonomy" id="22663"/>
    <lineage>
        <taxon>Eukaryota</taxon>
        <taxon>Viridiplantae</taxon>
        <taxon>Streptophyta</taxon>
        <taxon>Embryophyta</taxon>
        <taxon>Tracheophyta</taxon>
        <taxon>Spermatophyta</taxon>
        <taxon>Magnoliopsida</taxon>
        <taxon>eudicotyledons</taxon>
        <taxon>Gunneridae</taxon>
        <taxon>Pentapetalae</taxon>
        <taxon>rosids</taxon>
        <taxon>malvids</taxon>
        <taxon>Myrtales</taxon>
        <taxon>Lythraceae</taxon>
        <taxon>Punica</taxon>
    </lineage>
</organism>
<accession>A0A2I0KC12</accession>
<evidence type="ECO:0000313" key="3">
    <source>
        <dbReference type="EMBL" id="PKI66052.1"/>
    </source>
</evidence>
<feature type="compositionally biased region" description="Gly residues" evidence="1">
    <location>
        <begin position="922"/>
        <end position="931"/>
    </location>
</feature>
<sequence length="931" mass="104459">MPLDGTPYARSQTSLHVRQKRVNLENGKPQKETDCPPEFLSSAISSIKKPSNETPGFGSRHDGGPFPSSHLSAVDLESAMPSESDKWGWKHVSVFGGFDRGSGTKRWKCNHCNLRYNGSYSRVRAHLLGFAGVGVKSCPAIDRSLREAFQVLEEERLSRKKKKRGYSGCENPSMRGKNLQNGHVSVQKGGGKEAVDDLVARFFYAEGLNVNAINSPYFQEMTKAMATFGPTYELPSMDMLSGSLLSKQKERIEKSVALIRESWPHTGCSISCVGRPDGTTGCLHVKIFVGGPRGLAFMKSLDMNDGINCGDDMQNELAGILGNVIVEVGPANVVQIISNLSRESKFVEPLQLVRFPHIFWSPCTSSSIHILMEEIAELDCLKQIFLYSKEIEQCLIAYQRHSSCMLTQHNLEENNHESLPIGFMASYRSLQRIFELKQALQEAVLSEEWKMWKTTMTQDILSMEAAILGDEFWTRAQSLMQLFEPFLTLLSTFNVEKSTLGDVHDFRVRALEFVRSTAGINGIMLSQLEALIDRRWDELFSPLHAAGYILNPRFFGRGQNKDRIVMRGWKAMLEKYESESTARRVLREELSFYWRFEGSFGEEDAIDCRDKMDPVAWWENFGFETPHLQTVAIRVLSQNSSIGVSLDIWETGNVPLAAEIMEDLVFVQNGLRLQNDRIGILSVPYTKVNDVNSNSLSIDRKWDIAHLDQTKAIVNDYQRENSKLKIEAVWSIGNVKHTKDHLLAAVGDTEQVPRRWKELLCNWYFPQLLLTFVIGDMLFRGQQKNIFLFCSLSSALSIFLRSSHCVAPCLRSLRVHLHHQLRRSTEQKGKLAVHLSSSSISTDKSYKENRKIGDLDPSTKVTSTYGGRQQLPLPPGSPIGSPNPESIETPSRRFSVDSGLGSSISDPNPPLRSPTPTEDAGDLGGGFEVAD</sequence>
<dbReference type="SUPFAM" id="SSF53098">
    <property type="entry name" value="Ribonuclease H-like"/>
    <property type="match status" value="1"/>
</dbReference>
<feature type="compositionally biased region" description="Basic and acidic residues" evidence="1">
    <location>
        <begin position="844"/>
        <end position="854"/>
    </location>
</feature>
<dbReference type="PANTHER" id="PTHR32166">
    <property type="entry name" value="OSJNBA0013A04.12 PROTEIN"/>
    <property type="match status" value="1"/>
</dbReference>
<feature type="region of interest" description="Disordered" evidence="1">
    <location>
        <begin position="1"/>
        <end position="68"/>
    </location>
</feature>
<feature type="compositionally biased region" description="Low complexity" evidence="1">
    <location>
        <begin position="878"/>
        <end position="888"/>
    </location>
</feature>
<dbReference type="EMBL" id="PGOL01000696">
    <property type="protein sequence ID" value="PKI66052.1"/>
    <property type="molecule type" value="Genomic_DNA"/>
</dbReference>
<evidence type="ECO:0000256" key="1">
    <source>
        <dbReference type="SAM" id="MobiDB-lite"/>
    </source>
</evidence>
<dbReference type="Proteomes" id="UP000233551">
    <property type="component" value="Unassembled WGS sequence"/>
</dbReference>
<reference evidence="3 4" key="1">
    <citation type="submission" date="2017-11" db="EMBL/GenBank/DDBJ databases">
        <title>De-novo sequencing of pomegranate (Punica granatum L.) genome.</title>
        <authorList>
            <person name="Akparov Z."/>
            <person name="Amiraslanov A."/>
            <person name="Hajiyeva S."/>
            <person name="Abbasov M."/>
            <person name="Kaur K."/>
            <person name="Hamwieh A."/>
            <person name="Solovyev V."/>
            <person name="Salamov A."/>
            <person name="Braich B."/>
            <person name="Kosarev P."/>
            <person name="Mahmoud A."/>
            <person name="Hajiyev E."/>
            <person name="Babayeva S."/>
            <person name="Izzatullayeva V."/>
            <person name="Mammadov A."/>
            <person name="Mammadov A."/>
            <person name="Sharifova S."/>
            <person name="Ojaghi J."/>
            <person name="Eynullazada K."/>
            <person name="Bayramov B."/>
            <person name="Abdulazimova A."/>
            <person name="Shahmuradov I."/>
        </authorList>
    </citation>
    <scope>NUCLEOTIDE SEQUENCE [LARGE SCALE GENOMIC DNA]</scope>
    <source>
        <strain evidence="4">cv. AG2017</strain>
        <tissue evidence="3">Leaf</tissue>
    </source>
</reference>
<evidence type="ECO:0000313" key="4">
    <source>
        <dbReference type="Proteomes" id="UP000233551"/>
    </source>
</evidence>
<dbReference type="AlphaFoldDB" id="A0A2I0KC12"/>
<feature type="compositionally biased region" description="Polar residues" evidence="1">
    <location>
        <begin position="42"/>
        <end position="54"/>
    </location>
</feature>
<gene>
    <name evidence="3" type="ORF">CRG98_013547</name>
</gene>
<feature type="domain" description="DUF659" evidence="2">
    <location>
        <begin position="235"/>
        <end position="391"/>
    </location>
</feature>
<protein>
    <recommendedName>
        <fullName evidence="2">DUF659 domain-containing protein</fullName>
    </recommendedName>
</protein>